<dbReference type="Proteomes" id="UP000270094">
    <property type="component" value="Unassembled WGS sequence"/>
</dbReference>
<keyword evidence="2" id="KW-1185">Reference proteome</keyword>
<evidence type="ECO:0000313" key="1">
    <source>
        <dbReference type="EMBL" id="VDM69420.1"/>
    </source>
</evidence>
<name>A0A3P7I9D7_STRVU</name>
<protein>
    <submittedName>
        <fullName evidence="1">Uncharacterized protein</fullName>
    </submittedName>
</protein>
<evidence type="ECO:0000313" key="2">
    <source>
        <dbReference type="Proteomes" id="UP000270094"/>
    </source>
</evidence>
<dbReference type="EMBL" id="UYYB01012179">
    <property type="protein sequence ID" value="VDM69420.1"/>
    <property type="molecule type" value="Genomic_DNA"/>
</dbReference>
<reference evidence="1 2" key="1">
    <citation type="submission" date="2018-11" db="EMBL/GenBank/DDBJ databases">
        <authorList>
            <consortium name="Pathogen Informatics"/>
        </authorList>
    </citation>
    <scope>NUCLEOTIDE SEQUENCE [LARGE SCALE GENOMIC DNA]</scope>
</reference>
<organism evidence="1 2">
    <name type="scientific">Strongylus vulgaris</name>
    <name type="common">Blood worm</name>
    <dbReference type="NCBI Taxonomy" id="40348"/>
    <lineage>
        <taxon>Eukaryota</taxon>
        <taxon>Metazoa</taxon>
        <taxon>Ecdysozoa</taxon>
        <taxon>Nematoda</taxon>
        <taxon>Chromadorea</taxon>
        <taxon>Rhabditida</taxon>
        <taxon>Rhabditina</taxon>
        <taxon>Rhabditomorpha</taxon>
        <taxon>Strongyloidea</taxon>
        <taxon>Strongylidae</taxon>
        <taxon>Strongylus</taxon>
    </lineage>
</organism>
<accession>A0A3P7I9D7</accession>
<proteinExistence type="predicted"/>
<dbReference type="AlphaFoldDB" id="A0A3P7I9D7"/>
<sequence length="29" mass="3571">MDLRWICSRHYNKLSHCRSATSNTYFNCY</sequence>
<gene>
    <name evidence="1" type="ORF">SVUK_LOCUS4418</name>
</gene>